<name>A0A7C9IS19_9RHOB</name>
<dbReference type="EMBL" id="WUPT01000003">
    <property type="protein sequence ID" value="MXQ09343.1"/>
    <property type="molecule type" value="Genomic_DNA"/>
</dbReference>
<reference evidence="1 2" key="2">
    <citation type="submission" date="2020-03" db="EMBL/GenBank/DDBJ databases">
        <title>Kangsaoukella pontilimi gen. nov., sp. nov., a new member of the family Rhodobacteraceae isolated from a tidal mudflat.</title>
        <authorList>
            <person name="Kim I.S."/>
        </authorList>
    </citation>
    <scope>NUCLEOTIDE SEQUENCE [LARGE SCALE GENOMIC DNA]</scope>
    <source>
        <strain evidence="1 2">GH1-50</strain>
    </source>
</reference>
<dbReference type="PROSITE" id="PS51257">
    <property type="entry name" value="PROKAR_LIPOPROTEIN"/>
    <property type="match status" value="1"/>
</dbReference>
<evidence type="ECO:0000313" key="1">
    <source>
        <dbReference type="EMBL" id="MXQ09343.1"/>
    </source>
</evidence>
<dbReference type="AlphaFoldDB" id="A0A7C9IS19"/>
<proteinExistence type="predicted"/>
<dbReference type="Proteomes" id="UP000480350">
    <property type="component" value="Unassembled WGS sequence"/>
</dbReference>
<organism evidence="1 2">
    <name type="scientific">Kangsaoukella pontilimi</name>
    <dbReference type="NCBI Taxonomy" id="2691042"/>
    <lineage>
        <taxon>Bacteria</taxon>
        <taxon>Pseudomonadati</taxon>
        <taxon>Pseudomonadota</taxon>
        <taxon>Alphaproteobacteria</taxon>
        <taxon>Rhodobacterales</taxon>
        <taxon>Paracoccaceae</taxon>
        <taxon>Kangsaoukella</taxon>
    </lineage>
</organism>
<sequence length="246" mass="26177">MTHPSRPFGRLTAALACLILAACGERPTVGVPPASDDDLLKASDVIVSAQCELNRQAAAGVEGFAFRRAVLTMTLTVAVTEATGGGLTLSIPVAGSRIALERGRRPVGTALRRMDIQILHDVTRPLDCPSDAAPTTVDGVRYIEGGLGLEEWIVESGAIARRSGTLPTELHYALKFEIGLSDDFNPVFSRSSADGVSPDLSPENADSRLVAHRVAVTVIPEGQRGRVTDDDRLEAAQRYLARINPN</sequence>
<reference evidence="1 2" key="1">
    <citation type="submission" date="2019-12" db="EMBL/GenBank/DDBJ databases">
        <authorList>
            <person name="Lee S.D."/>
        </authorList>
    </citation>
    <scope>NUCLEOTIDE SEQUENCE [LARGE SCALE GENOMIC DNA]</scope>
    <source>
        <strain evidence="1 2">GH1-50</strain>
    </source>
</reference>
<protein>
    <recommendedName>
        <fullName evidence="3">Lipoprotein</fullName>
    </recommendedName>
</protein>
<comment type="caution">
    <text evidence="1">The sequence shown here is derived from an EMBL/GenBank/DDBJ whole genome shotgun (WGS) entry which is preliminary data.</text>
</comment>
<evidence type="ECO:0008006" key="3">
    <source>
        <dbReference type="Google" id="ProtNLM"/>
    </source>
</evidence>
<dbReference type="RefSeq" id="WP_160765272.1">
    <property type="nucleotide sequence ID" value="NZ_WUPT01000003.1"/>
</dbReference>
<gene>
    <name evidence="1" type="ORF">GQ651_15970</name>
</gene>
<accession>A0A7C9IS19</accession>
<keyword evidence="2" id="KW-1185">Reference proteome</keyword>
<evidence type="ECO:0000313" key="2">
    <source>
        <dbReference type="Proteomes" id="UP000480350"/>
    </source>
</evidence>